<dbReference type="GO" id="GO:0005351">
    <property type="term" value="F:carbohydrate:proton symporter activity"/>
    <property type="evidence" value="ECO:0007669"/>
    <property type="project" value="TreeGrafter"/>
</dbReference>
<dbReference type="EMBL" id="JAPQKQ010000003">
    <property type="protein sequence ID" value="KAJ5203095.1"/>
    <property type="molecule type" value="Genomic_DNA"/>
</dbReference>
<gene>
    <name evidence="5" type="ORF">N7449_005174</name>
</gene>
<reference evidence="5" key="1">
    <citation type="submission" date="2022-11" db="EMBL/GenBank/DDBJ databases">
        <authorList>
            <person name="Petersen C."/>
        </authorList>
    </citation>
    <scope>NUCLEOTIDE SEQUENCE</scope>
    <source>
        <strain evidence="5">IBT 20477</strain>
    </source>
</reference>
<comment type="subcellular location">
    <subcellularLocation>
        <location evidence="1">Membrane</location>
        <topology evidence="1">Multi-pass membrane protein</topology>
    </subcellularLocation>
</comment>
<dbReference type="PANTHER" id="PTHR48022:SF33">
    <property type="entry name" value="SUGAR PERMEASE, PUTATIVE (AFU_ORTHOLOGUE AFUA_6G12040)-RELATED"/>
    <property type="match status" value="1"/>
</dbReference>
<proteinExistence type="predicted"/>
<evidence type="ECO:0000256" key="1">
    <source>
        <dbReference type="ARBA" id="ARBA00004141"/>
    </source>
</evidence>
<sequence>MGGLGTVHPTAHGLTAGIVATIPALRPRDMSQGSEAVVNVVISFAVDFSTPYLQYAPRADLGPKSGFIFSTIALLPCVFTYLCVPECKGKSLEEIDLLFSSDNPLRHFDLHQMTAGLDESEEEGIKDEAFSVKSK</sequence>
<comment type="caution">
    <text evidence="5">The sequence shown here is derived from an EMBL/GenBank/DDBJ whole genome shotgun (WGS) entry which is preliminary data.</text>
</comment>
<evidence type="ECO:0000256" key="4">
    <source>
        <dbReference type="ARBA" id="ARBA00023136"/>
    </source>
</evidence>
<keyword evidence="6" id="KW-1185">Reference proteome</keyword>
<evidence type="ECO:0000313" key="6">
    <source>
        <dbReference type="Proteomes" id="UP001150942"/>
    </source>
</evidence>
<keyword evidence="2" id="KW-0812">Transmembrane</keyword>
<dbReference type="InterPro" id="IPR005828">
    <property type="entry name" value="MFS_sugar_transport-like"/>
</dbReference>
<dbReference type="Pfam" id="PF00083">
    <property type="entry name" value="Sugar_tr"/>
    <property type="match status" value="1"/>
</dbReference>
<evidence type="ECO:0008006" key="7">
    <source>
        <dbReference type="Google" id="ProtNLM"/>
    </source>
</evidence>
<organism evidence="5 6">
    <name type="scientific">Penicillium cf. viridicatum</name>
    <dbReference type="NCBI Taxonomy" id="2972119"/>
    <lineage>
        <taxon>Eukaryota</taxon>
        <taxon>Fungi</taxon>
        <taxon>Dikarya</taxon>
        <taxon>Ascomycota</taxon>
        <taxon>Pezizomycotina</taxon>
        <taxon>Eurotiomycetes</taxon>
        <taxon>Eurotiomycetidae</taxon>
        <taxon>Eurotiales</taxon>
        <taxon>Aspergillaceae</taxon>
        <taxon>Penicillium</taxon>
    </lineage>
</organism>
<dbReference type="InterPro" id="IPR050360">
    <property type="entry name" value="MFS_Sugar_Transporters"/>
</dbReference>
<evidence type="ECO:0000256" key="3">
    <source>
        <dbReference type="ARBA" id="ARBA00022989"/>
    </source>
</evidence>
<dbReference type="OrthoDB" id="6612291at2759"/>
<evidence type="ECO:0000256" key="2">
    <source>
        <dbReference type="ARBA" id="ARBA00022692"/>
    </source>
</evidence>
<keyword evidence="4" id="KW-0472">Membrane</keyword>
<name>A0A9W9MKX8_9EURO</name>
<accession>A0A9W9MKX8</accession>
<dbReference type="PANTHER" id="PTHR48022">
    <property type="entry name" value="PLASTIDIC GLUCOSE TRANSPORTER 4"/>
    <property type="match status" value="1"/>
</dbReference>
<reference evidence="5" key="2">
    <citation type="journal article" date="2023" name="IMA Fungus">
        <title>Comparative genomic study of the Penicillium genus elucidates a diverse pangenome and 15 lateral gene transfer events.</title>
        <authorList>
            <person name="Petersen C."/>
            <person name="Sorensen T."/>
            <person name="Nielsen M.R."/>
            <person name="Sondergaard T.E."/>
            <person name="Sorensen J.L."/>
            <person name="Fitzpatrick D.A."/>
            <person name="Frisvad J.C."/>
            <person name="Nielsen K.L."/>
        </authorList>
    </citation>
    <scope>NUCLEOTIDE SEQUENCE</scope>
    <source>
        <strain evidence="5">IBT 20477</strain>
    </source>
</reference>
<dbReference type="AlphaFoldDB" id="A0A9W9MKX8"/>
<dbReference type="GO" id="GO:0016020">
    <property type="term" value="C:membrane"/>
    <property type="evidence" value="ECO:0007669"/>
    <property type="project" value="UniProtKB-SubCell"/>
</dbReference>
<evidence type="ECO:0000313" key="5">
    <source>
        <dbReference type="EMBL" id="KAJ5203095.1"/>
    </source>
</evidence>
<keyword evidence="3" id="KW-1133">Transmembrane helix</keyword>
<dbReference type="Proteomes" id="UP001150942">
    <property type="component" value="Unassembled WGS sequence"/>
</dbReference>
<protein>
    <recommendedName>
        <fullName evidence="7">Major facilitator superfamily (MFS) profile domain-containing protein</fullName>
    </recommendedName>
</protein>
<dbReference type="InterPro" id="IPR036259">
    <property type="entry name" value="MFS_trans_sf"/>
</dbReference>
<dbReference type="Gene3D" id="1.20.1250.20">
    <property type="entry name" value="MFS general substrate transporter like domains"/>
    <property type="match status" value="1"/>
</dbReference>